<evidence type="ECO:0000259" key="3">
    <source>
        <dbReference type="SMART" id="SM00198"/>
    </source>
</evidence>
<dbReference type="PANTHER" id="PTHR10334">
    <property type="entry name" value="CYSTEINE-RICH SECRETORY PROTEIN-RELATED"/>
    <property type="match status" value="1"/>
</dbReference>
<feature type="region of interest" description="Disordered" evidence="2">
    <location>
        <begin position="578"/>
        <end position="607"/>
    </location>
</feature>
<reference evidence="4" key="1">
    <citation type="journal article" date="2010" name="Science">
        <title>The genome of the Western clawed frog Xenopus tropicalis.</title>
        <authorList>
            <person name="Hellsten U."/>
            <person name="Harland R.M."/>
            <person name="Gilchrist M.J."/>
            <person name="Hendrix D."/>
            <person name="Jurka J."/>
            <person name="Kapitonov V."/>
            <person name="Ovcharenko I."/>
            <person name="Putnam N.H."/>
            <person name="Shu S."/>
            <person name="Taher L."/>
            <person name="Blitz I.L."/>
            <person name="Blumberg B."/>
            <person name="Dichmann D.S."/>
            <person name="Dubchak I."/>
            <person name="Amaya E."/>
            <person name="Detter J.C."/>
            <person name="Fletcher R."/>
            <person name="Gerhard D.S."/>
            <person name="Goodstein D."/>
            <person name="Graves T."/>
            <person name="Grigoriev I.V."/>
            <person name="Grimwood J."/>
            <person name="Kawashima T."/>
            <person name="Lindquist E."/>
            <person name="Lucas S.M."/>
            <person name="Mead P.E."/>
            <person name="Mitros T."/>
            <person name="Ogino H."/>
            <person name="Ohta Y."/>
            <person name="Poliakov A.V."/>
            <person name="Pollet N."/>
            <person name="Robert J."/>
            <person name="Salamov A."/>
            <person name="Sater A.K."/>
            <person name="Schmutz J."/>
            <person name="Terry A."/>
            <person name="Vize P.D."/>
            <person name="Warren W.C."/>
            <person name="Wells D."/>
            <person name="Wills A."/>
            <person name="Wilson R.K."/>
            <person name="Zimmerman L.B."/>
            <person name="Zorn A.M."/>
            <person name="Grainger R."/>
            <person name="Grammer T."/>
            <person name="Khokha M.K."/>
            <person name="Richardson P.M."/>
            <person name="Rokhsar D.S."/>
        </authorList>
    </citation>
    <scope>NUCLEOTIDE SEQUENCE [LARGE SCALE GENOMIC DNA]</scope>
    <source>
        <strain evidence="4">Nigerian</strain>
    </source>
</reference>
<reference evidence="4" key="2">
    <citation type="submission" date="2021-03" db="UniProtKB">
        <authorList>
            <consortium name="Ensembl"/>
        </authorList>
    </citation>
    <scope>IDENTIFICATION</scope>
</reference>
<dbReference type="Bgee" id="ENSXETG00000023455">
    <property type="expression patterns" value="Expressed in neurula embryo and 11 other cell types or tissues"/>
</dbReference>
<dbReference type="Ensembl" id="ENSXETT00000119759">
    <property type="protein sequence ID" value="ENSXETP00000113653"/>
    <property type="gene ID" value="ENSXETG00000023455"/>
</dbReference>
<dbReference type="Gene3D" id="3.40.33.10">
    <property type="entry name" value="CAP"/>
    <property type="match status" value="5"/>
</dbReference>
<dbReference type="InterPro" id="IPR001283">
    <property type="entry name" value="CRISP-related"/>
</dbReference>
<feature type="domain" description="SCP" evidence="3">
    <location>
        <begin position="432"/>
        <end position="565"/>
    </location>
</feature>
<dbReference type="InterPro" id="IPR035940">
    <property type="entry name" value="CAP_sf"/>
</dbReference>
<gene>
    <name evidence="4" type="primary">glipr2</name>
</gene>
<feature type="compositionally biased region" description="Basic and acidic residues" evidence="2">
    <location>
        <begin position="195"/>
        <end position="205"/>
    </location>
</feature>
<feature type="compositionally biased region" description="Basic and acidic residues" evidence="2">
    <location>
        <begin position="170"/>
        <end position="187"/>
    </location>
</feature>
<dbReference type="InterPro" id="IPR034113">
    <property type="entry name" value="SCP_GAPR1-like"/>
</dbReference>
<dbReference type="PROSITE" id="PS01009">
    <property type="entry name" value="CRISP_1"/>
    <property type="match status" value="4"/>
</dbReference>
<dbReference type="CDD" id="cd05382">
    <property type="entry name" value="CAP_GAPR1-like"/>
    <property type="match status" value="5"/>
</dbReference>
<organism evidence="4">
    <name type="scientific">Xenopus tropicalis</name>
    <name type="common">Western clawed frog</name>
    <name type="synonym">Silurana tropicalis</name>
    <dbReference type="NCBI Taxonomy" id="8364"/>
    <lineage>
        <taxon>Eukaryota</taxon>
        <taxon>Metazoa</taxon>
        <taxon>Chordata</taxon>
        <taxon>Craniata</taxon>
        <taxon>Vertebrata</taxon>
        <taxon>Euteleostomi</taxon>
        <taxon>Amphibia</taxon>
        <taxon>Batrachia</taxon>
        <taxon>Anura</taxon>
        <taxon>Pipoidea</taxon>
        <taxon>Pipidae</taxon>
        <taxon>Xenopodinae</taxon>
        <taxon>Xenopus</taxon>
        <taxon>Silurana</taxon>
    </lineage>
</organism>
<name>A0A803J641_XENTR</name>
<dbReference type="Xenbase" id="XB-GENE-5758336">
    <property type="gene designation" value="glipr2"/>
</dbReference>
<feature type="domain" description="SCP" evidence="3">
    <location>
        <begin position="612"/>
        <end position="745"/>
    </location>
</feature>
<accession>A0A803J641</accession>
<dbReference type="Pfam" id="PF00188">
    <property type="entry name" value="CAP"/>
    <property type="match status" value="5"/>
</dbReference>
<dbReference type="AlphaFoldDB" id="A0A803J641"/>
<feature type="compositionally biased region" description="Polar residues" evidence="2">
    <location>
        <begin position="580"/>
        <end position="607"/>
    </location>
</feature>
<feature type="domain" description="SCP" evidence="3">
    <location>
        <begin position="21"/>
        <end position="154"/>
    </location>
</feature>
<feature type="region of interest" description="Disordered" evidence="2">
    <location>
        <begin position="350"/>
        <end position="427"/>
    </location>
</feature>
<dbReference type="Ensembl" id="ENSXETT00000106827">
    <property type="protein sequence ID" value="ENSXETP00000113781"/>
    <property type="gene ID" value="ENSXETG00000023455"/>
</dbReference>
<dbReference type="PRINTS" id="PR00837">
    <property type="entry name" value="V5TPXLIKE"/>
</dbReference>
<evidence type="ECO:0000256" key="1">
    <source>
        <dbReference type="ARBA" id="ARBA00009923"/>
    </source>
</evidence>
<evidence type="ECO:0000313" key="4">
    <source>
        <dbReference type="Ensembl" id="ENSXETP00000103313"/>
    </source>
</evidence>
<dbReference type="FunFam" id="3.40.33.10:FF:000002">
    <property type="entry name" value="Golgi-associated plant pathogenesis-related protein 1"/>
    <property type="match status" value="5"/>
</dbReference>
<feature type="domain" description="SCP" evidence="3">
    <location>
        <begin position="789"/>
        <end position="922"/>
    </location>
</feature>
<feature type="region of interest" description="Disordered" evidence="2">
    <location>
        <begin position="165"/>
        <end position="205"/>
    </location>
</feature>
<dbReference type="Ensembl" id="ENSXETT00000122028">
    <property type="protein sequence ID" value="ENSXETP00000103313"/>
    <property type="gene ID" value="ENSXETG00000023455"/>
</dbReference>
<evidence type="ECO:0000256" key="2">
    <source>
        <dbReference type="SAM" id="MobiDB-lite"/>
    </source>
</evidence>
<dbReference type="InterPro" id="IPR014044">
    <property type="entry name" value="CAP_dom"/>
</dbReference>
<dbReference type="Ensembl" id="ENSXETT00000107970">
    <property type="protein sequence ID" value="ENSXETP00000109746"/>
    <property type="gene ID" value="ENSXETG00000023455"/>
</dbReference>
<comment type="similarity">
    <text evidence="1">Belongs to the CRISP family.</text>
</comment>
<protein>
    <submittedName>
        <fullName evidence="4">GLI pathogenesis-related 2</fullName>
    </submittedName>
</protein>
<dbReference type="SUPFAM" id="SSF55797">
    <property type="entry name" value="PR-1-like"/>
    <property type="match status" value="5"/>
</dbReference>
<feature type="domain" description="SCP" evidence="3">
    <location>
        <begin position="208"/>
        <end position="341"/>
    </location>
</feature>
<sequence>MAFSQKFAGLRVREQGSDLKQFEADFLEAHNRYRKRHGAPPLQISRELCRSAQKWADQLLSTRTLKHSNTDLGENLFYKYNSSAKELPGNEPVDAWYSEIKDYSFSRPGFGGNTGHFTQVVWKDTKEVGVGVATDGKGLFFVVGQYNPGGNITNPGYFEKNVLPAGSVPTEEKGRNKTPAEGKKEPESNWAPSDNKAEYGRKGAEKSPFEQDFLAAHNTYRRKHGAPPLQLSRDLCRSAQQWADHLLSIRTLEHSGGNTGENLYYKYSSVARELPGQEPVDAWYDEIKNYDFGRPGFRSNTGHFTQVVWKDSKEVGVGVATDGNGLYFVVGQYNPAGNITNPGYFEKNVLPAGSSPGPDSAESGSSQWKPAGGYREPTGGYREPTGGYREPTGGYREPAGGFVEPPRSFREPEKTSSNFKPVSGLTKQGAGSFEQEALDAHNKYRRQHGAPQLQLSRELCDSSQKWADHLLSINALQHSNTANGENLWYKWNSSMRDASGAEVVETWYNEIKDYSFGRPGFQSNTGHFTQVVWKDSREVGVAKAVDGKGMVIAVAQYSPAGNITNPGYFQKNVLPKGTPVSDTGTSPTARGTSYLGTRGTDSASSPTADSREFALEFLKANNVYRSRHGAKPLQLNSKISQEAQRWAEHLLNLKTLKHSDTSHGENIWAKSGGPSITVTGQEVADSWYKEEKNYNFSKPGYQADTGHFTQMVWKASKEVGVGLASSGKGMLIVVAQYNPSGNITNPGFYGRNILPRGSKVTDDDGDEDGFVKSPSSTAVLPIPEKELKSFRKDLLSEHNQYRKLHGAGALQLSVALSQDAQKWADHLVGKRALQNSDTHHGENLWYRWGTNTSLPTGKEVAESWYNENAKYSFATPGFQSGSGNFTQMIWKSSSQVGFGLSTDNKGMYIAVGFYDPAGNIANKGYFEDNVLPRKK</sequence>
<dbReference type="GeneTree" id="ENSGT00390000020276"/>
<dbReference type="SMART" id="SM00198">
    <property type="entry name" value="SCP"/>
    <property type="match status" value="5"/>
</dbReference>
<dbReference type="InterPro" id="IPR002413">
    <property type="entry name" value="V5_allergen-like"/>
</dbReference>
<dbReference type="InterPro" id="IPR018244">
    <property type="entry name" value="Allrgn_V5/Tpx1_CS"/>
</dbReference>
<dbReference type="PRINTS" id="PR00838">
    <property type="entry name" value="V5ALLERGEN"/>
</dbReference>
<dbReference type="InParanoid" id="A0A803J641"/>
<proteinExistence type="inferred from homology"/>
<dbReference type="GO" id="GO:0005576">
    <property type="term" value="C:extracellular region"/>
    <property type="evidence" value="ECO:0007669"/>
    <property type="project" value="InterPro"/>
</dbReference>